<reference evidence="1" key="1">
    <citation type="submission" date="2015-07" db="EMBL/GenBank/DDBJ databases">
        <title>Adaptation to a free-living lifestyle via gene acquisitions in the diplomonad Trepomonas sp. PC1.</title>
        <authorList>
            <person name="Xu F."/>
            <person name="Jerlstrom-Hultqvist J."/>
            <person name="Kolisko M."/>
            <person name="Simpson A.G.B."/>
            <person name="Roger A.J."/>
            <person name="Svard S.G."/>
            <person name="Andersson J.O."/>
        </authorList>
    </citation>
    <scope>NUCLEOTIDE SEQUENCE</scope>
    <source>
        <strain evidence="1">PC1</strain>
    </source>
</reference>
<gene>
    <name evidence="1" type="ORF">TPC1_30745</name>
</gene>
<feature type="non-terminal residue" evidence="1">
    <location>
        <position position="495"/>
    </location>
</feature>
<dbReference type="AlphaFoldDB" id="A0A146JYF9"/>
<name>A0A146JYF9_9EUKA</name>
<sequence length="495" mass="57610">DVLIKNNVSPNLPFIITQPKQKQRFLLKQAFMSIPDQIKEFSISMSAIQLDFIEDCYQEVISQNKSLSAKFEINVFPTYELLYLMFINSSKTPKLLKQLAESQHQRSMLRSFAGSLQASDITIFNNKLKSLQSIQSLLLRPIRSAKLPPILDVRDQDSVSLKLFKQMLQFLSSQKDAKLLAKQMYDNMKTLQYGILLGETMENLLQKICSAEYRQIDEILLRRLIPYVLTTYQDDDKIVFDESVCLYFDHNDLQQLRFSCHEAITWNLNRAGKRAKRIHPDYFTLLMMLNHQNPGFMRFEEKFYLKITDLQQKQHKEKNIKLVEINTRSLDSMQGLVSFKMLPKLPRCIWDTNKNLKFKLASLCIQLLWGSKFVQKHQIKNIAEQFGCKKLAQALSQNNDDEIQHAVKAVLKSFSEDLEIIRNDDEVISINYKNVQTAVSYRLLLLLCVENASEKSINDEIQRIQAIENKKQNSDEGLKNELEFQQIIQADEEGS</sequence>
<dbReference type="EMBL" id="GDID01006846">
    <property type="protein sequence ID" value="JAP89760.1"/>
    <property type="molecule type" value="Transcribed_RNA"/>
</dbReference>
<protein>
    <submittedName>
        <fullName evidence="1">Uncharacterized protein</fullName>
    </submittedName>
</protein>
<evidence type="ECO:0000313" key="1">
    <source>
        <dbReference type="EMBL" id="JAP89760.1"/>
    </source>
</evidence>
<feature type="non-terminal residue" evidence="1">
    <location>
        <position position="1"/>
    </location>
</feature>
<proteinExistence type="predicted"/>
<organism evidence="1">
    <name type="scientific">Trepomonas sp. PC1</name>
    <dbReference type="NCBI Taxonomy" id="1076344"/>
    <lineage>
        <taxon>Eukaryota</taxon>
        <taxon>Metamonada</taxon>
        <taxon>Diplomonadida</taxon>
        <taxon>Hexamitidae</taxon>
        <taxon>Hexamitinae</taxon>
        <taxon>Trepomonas</taxon>
    </lineage>
</organism>
<accession>A0A146JYF9</accession>